<dbReference type="RefSeq" id="WP_144319312.1">
    <property type="nucleotide sequence ID" value="NZ_CAXSQU010000034.1"/>
</dbReference>
<dbReference type="Gene3D" id="3.40.50.300">
    <property type="entry name" value="P-loop containing nucleotide triphosphate hydrolases"/>
    <property type="match status" value="1"/>
</dbReference>
<accession>A0A6B1T167</accession>
<dbReference type="Proteomes" id="UP000316316">
    <property type="component" value="Unassembled WGS sequence"/>
</dbReference>
<name>A0A6B1T167_ENTAV</name>
<dbReference type="SUPFAM" id="SSF52540">
    <property type="entry name" value="P-loop containing nucleoside triphosphate hydrolases"/>
    <property type="match status" value="1"/>
</dbReference>
<evidence type="ECO:0000313" key="2">
    <source>
        <dbReference type="Proteomes" id="UP000316316"/>
    </source>
</evidence>
<keyword evidence="1" id="KW-0540">Nuclease</keyword>
<reference evidence="1 2" key="1">
    <citation type="submission" date="2017-10" db="EMBL/GenBank/DDBJ databases">
        <title>FDA dAtabase for Regulatory Grade micrObial Sequences (FDA-ARGOS): Supporting development and validation of Infectious Disease Dx tests.</title>
        <authorList>
            <person name="Campos J."/>
            <person name="Goldberg B."/>
            <person name="Tallon L.J."/>
            <person name="Sadzewicz L."/>
            <person name="Sengamalay N."/>
            <person name="Ott S."/>
            <person name="Godinez A."/>
            <person name="Nagaraj S."/>
            <person name="Vyas G."/>
            <person name="Aluvathingal J."/>
            <person name="Nadendla S."/>
            <person name="Geyer C."/>
            <person name="Nandy P."/>
            <person name="Hobson J."/>
            <person name="Sichtig H."/>
        </authorList>
    </citation>
    <scope>NUCLEOTIDE SEQUENCE [LARGE SCALE GENOMIC DNA]</scope>
    <source>
        <strain evidence="1 2">FDAARGOS_185</strain>
    </source>
</reference>
<gene>
    <name evidence="1" type="ORF">AUF17_16750</name>
</gene>
<dbReference type="Pfam" id="PF09848">
    <property type="entry name" value="SLFN-g3_helicase"/>
    <property type="match status" value="1"/>
</dbReference>
<dbReference type="EMBL" id="PDXQ01000002">
    <property type="protein sequence ID" value="TRZ28370.1"/>
    <property type="molecule type" value="Genomic_DNA"/>
</dbReference>
<dbReference type="InterPro" id="IPR018647">
    <property type="entry name" value="SLFN_3-like_DNA/RNA_helicase"/>
</dbReference>
<keyword evidence="1" id="KW-0378">Hydrolase</keyword>
<keyword evidence="1" id="KW-0255">Endonuclease</keyword>
<dbReference type="CDD" id="cd10439">
    <property type="entry name" value="GIY-YIG_COG3410"/>
    <property type="match status" value="1"/>
</dbReference>
<dbReference type="PROSITE" id="PS50164">
    <property type="entry name" value="GIY_YIG"/>
    <property type="match status" value="1"/>
</dbReference>
<proteinExistence type="predicted"/>
<evidence type="ECO:0000313" key="1">
    <source>
        <dbReference type="EMBL" id="TRZ28370.1"/>
    </source>
</evidence>
<organism evidence="1 2">
    <name type="scientific">Enterococcus avium</name>
    <name type="common">Streptococcus avium</name>
    <dbReference type="NCBI Taxonomy" id="33945"/>
    <lineage>
        <taxon>Bacteria</taxon>
        <taxon>Bacillati</taxon>
        <taxon>Bacillota</taxon>
        <taxon>Bacilli</taxon>
        <taxon>Lactobacillales</taxon>
        <taxon>Enterococcaceae</taxon>
        <taxon>Enterococcus</taxon>
    </lineage>
</organism>
<dbReference type="AlphaFoldDB" id="A0A6B1T167"/>
<dbReference type="GO" id="GO:0004519">
    <property type="term" value="F:endonuclease activity"/>
    <property type="evidence" value="ECO:0007669"/>
    <property type="project" value="UniProtKB-KW"/>
</dbReference>
<dbReference type="SMART" id="SM00465">
    <property type="entry name" value="GIYc"/>
    <property type="match status" value="1"/>
</dbReference>
<protein>
    <submittedName>
        <fullName evidence="1">Endonuclease</fullName>
    </submittedName>
</protein>
<sequence length="553" mass="64474">MTQMVFEQHKFSGGELSQITTAYIDQYPIVYILYNRNEKNRPTAYIGQTVQVDKRMRAHLKDSKRKGLTDTLLIGNEKFNQSATYNIETNLINHFIGDEKFKLQNVSQTRQIQTHGYYDKNYYDTILFNEIWEYLRQNGLADNSSDVIQNKDIYKVSPYKELSPKQLEIKNEIIEYCKKSIDSTKEKVFMIEGEAGTGKSVVLASLYNTLQDLAKDKTSSISGTDNYLLVNHGEMIKTYHSIAESLPNLKKNHILRPTSFINEMDKKGKKADIVLIDEAHLLLTKEDHYNNFYYKNQLEEIIKRSKITIFIFDPKQILRTKSYWTKGLMEQIDQQYGFEHYSLTDQFRMKSSEDTLKWIDNFHSKKISKLPKSTEDYSFEIMPSPESLKEKIETLDKKVGLARIVSVFDYLHKKDQKTYYVDEDGLHMPWNTTESKTTWAERADTIEEVGSIYTVQGFDLNHVGVFLGPSIDYDQKTDSLVIDISKYKDTGAFMGREDLSKGELLKCKEEIILNSLNTLMKRSIHGIYIYAVNESLRNRLLELQERRDAETNY</sequence>
<dbReference type="InterPro" id="IPR027417">
    <property type="entry name" value="P-loop_NTPase"/>
</dbReference>
<dbReference type="InterPro" id="IPR000305">
    <property type="entry name" value="GIY-YIG_endonuc"/>
</dbReference>
<dbReference type="Pfam" id="PF01541">
    <property type="entry name" value="GIY-YIG"/>
    <property type="match status" value="1"/>
</dbReference>
<comment type="caution">
    <text evidence="1">The sequence shown here is derived from an EMBL/GenBank/DDBJ whole genome shotgun (WGS) entry which is preliminary data.</text>
</comment>